<sequence length="289" mass="30967">MAEVAIENRVYRYEAKPQPTANEPGKIVEAFGLGKCPKLAEQVRSDSLLVRVNTLRVLCEEFKNPTIIAGSVKAGLMSTLPKMALDSDIDTRKFSSKAMVAAARDYNGRTALLKARAPETMFKALDDSSVDVRRNIYEALANASTTGPGTRALVDAGYPARLVDKAVNETEELQPLALRVLCNVTKHRGGLEAALAASLVENLIGLLTEGRPVEVQREASVTLAIACFDDMAKIIAIQNNGVSMLAELVSKAETDVRSAAMGALMMITTVDAGESTSTSPRRTAALTNR</sequence>
<dbReference type="InterPro" id="IPR042856">
    <property type="entry name" value="RSP14"/>
</dbReference>
<dbReference type="EMBL" id="FN649733">
    <property type="protein sequence ID" value="CBJ33009.1"/>
    <property type="molecule type" value="Genomic_DNA"/>
</dbReference>
<dbReference type="PANTHER" id="PTHR15599">
    <property type="entry name" value="RTDR1"/>
    <property type="match status" value="1"/>
</dbReference>
<proteinExistence type="predicted"/>
<gene>
    <name evidence="1" type="ORF">Esi_0403_0006</name>
</gene>
<keyword evidence="2" id="KW-1185">Reference proteome</keyword>
<dbReference type="AlphaFoldDB" id="D7G0I0"/>
<protein>
    <submittedName>
        <fullName evidence="1">Rtdr1 protein</fullName>
    </submittedName>
</protein>
<dbReference type="Gene3D" id="1.25.10.10">
    <property type="entry name" value="Leucine-rich Repeat Variant"/>
    <property type="match status" value="1"/>
</dbReference>
<accession>D7G0I0</accession>
<dbReference type="Proteomes" id="UP000002630">
    <property type="component" value="Linkage Group LG08"/>
</dbReference>
<evidence type="ECO:0000313" key="2">
    <source>
        <dbReference type="Proteomes" id="UP000002630"/>
    </source>
</evidence>
<evidence type="ECO:0000313" key="1">
    <source>
        <dbReference type="EMBL" id="CBJ33009.1"/>
    </source>
</evidence>
<name>D7G0I0_ECTSI</name>
<dbReference type="InterPro" id="IPR011989">
    <property type="entry name" value="ARM-like"/>
</dbReference>
<dbReference type="STRING" id="2880.D7G0I0"/>
<dbReference type="InterPro" id="IPR016024">
    <property type="entry name" value="ARM-type_fold"/>
</dbReference>
<dbReference type="PANTHER" id="PTHR15599:SF1">
    <property type="entry name" value="RADIAL SPOKE HEAD 14 HOMOLOG"/>
    <property type="match status" value="1"/>
</dbReference>
<dbReference type="InParanoid" id="D7G0I0"/>
<reference evidence="1 2" key="1">
    <citation type="journal article" date="2010" name="Nature">
        <title>The Ectocarpus genome and the independent evolution of multicellularity in brown algae.</title>
        <authorList>
            <person name="Cock J.M."/>
            <person name="Sterck L."/>
            <person name="Rouze P."/>
            <person name="Scornet D."/>
            <person name="Allen A.E."/>
            <person name="Amoutzias G."/>
            <person name="Anthouard V."/>
            <person name="Artiguenave F."/>
            <person name="Aury J.M."/>
            <person name="Badger J.H."/>
            <person name="Beszteri B."/>
            <person name="Billiau K."/>
            <person name="Bonnet E."/>
            <person name="Bothwell J.H."/>
            <person name="Bowler C."/>
            <person name="Boyen C."/>
            <person name="Brownlee C."/>
            <person name="Carrano C.J."/>
            <person name="Charrier B."/>
            <person name="Cho G.Y."/>
            <person name="Coelho S.M."/>
            <person name="Collen J."/>
            <person name="Corre E."/>
            <person name="Da Silva C."/>
            <person name="Delage L."/>
            <person name="Delaroque N."/>
            <person name="Dittami S.M."/>
            <person name="Doulbeau S."/>
            <person name="Elias M."/>
            <person name="Farnham G."/>
            <person name="Gachon C.M."/>
            <person name="Gschloessl B."/>
            <person name="Heesch S."/>
            <person name="Jabbari K."/>
            <person name="Jubin C."/>
            <person name="Kawai H."/>
            <person name="Kimura K."/>
            <person name="Kloareg B."/>
            <person name="Kupper F.C."/>
            <person name="Lang D."/>
            <person name="Le Bail A."/>
            <person name="Leblanc C."/>
            <person name="Lerouge P."/>
            <person name="Lohr M."/>
            <person name="Lopez P.J."/>
            <person name="Martens C."/>
            <person name="Maumus F."/>
            <person name="Michel G."/>
            <person name="Miranda-Saavedra D."/>
            <person name="Morales J."/>
            <person name="Moreau H."/>
            <person name="Motomura T."/>
            <person name="Nagasato C."/>
            <person name="Napoli C.A."/>
            <person name="Nelson D.R."/>
            <person name="Nyvall-Collen P."/>
            <person name="Peters A.F."/>
            <person name="Pommier C."/>
            <person name="Potin P."/>
            <person name="Poulain J."/>
            <person name="Quesneville H."/>
            <person name="Read B."/>
            <person name="Rensing S.A."/>
            <person name="Ritter A."/>
            <person name="Rousvoal S."/>
            <person name="Samanta M."/>
            <person name="Samson G."/>
            <person name="Schroeder D.C."/>
            <person name="Segurens B."/>
            <person name="Strittmatter M."/>
            <person name="Tonon T."/>
            <person name="Tregear J.W."/>
            <person name="Valentin K."/>
            <person name="von Dassow P."/>
            <person name="Yamagishi T."/>
            <person name="Van de Peer Y."/>
            <person name="Wincker P."/>
        </authorList>
    </citation>
    <scope>NUCLEOTIDE SEQUENCE [LARGE SCALE GENOMIC DNA]</scope>
    <source>
        <strain evidence="2">Ec32 / CCAP1310/4</strain>
    </source>
</reference>
<dbReference type="EMBL" id="FN648601">
    <property type="protein sequence ID" value="CBJ33009.1"/>
    <property type="molecule type" value="Genomic_DNA"/>
</dbReference>
<organism evidence="1 2">
    <name type="scientific">Ectocarpus siliculosus</name>
    <name type="common">Brown alga</name>
    <name type="synonym">Conferva siliculosa</name>
    <dbReference type="NCBI Taxonomy" id="2880"/>
    <lineage>
        <taxon>Eukaryota</taxon>
        <taxon>Sar</taxon>
        <taxon>Stramenopiles</taxon>
        <taxon>Ochrophyta</taxon>
        <taxon>PX clade</taxon>
        <taxon>Phaeophyceae</taxon>
        <taxon>Ectocarpales</taxon>
        <taxon>Ectocarpaceae</taxon>
        <taxon>Ectocarpus</taxon>
    </lineage>
</organism>
<dbReference type="SUPFAM" id="SSF48371">
    <property type="entry name" value="ARM repeat"/>
    <property type="match status" value="1"/>
</dbReference>
<dbReference type="OrthoDB" id="409644at2759"/>